<name>A0A1R3U3F2_9HYPH</name>
<evidence type="ECO:0000313" key="1">
    <source>
        <dbReference type="EMBL" id="SCX36189.1"/>
    </source>
</evidence>
<protein>
    <submittedName>
        <fullName evidence="1">Uncharacterized protein</fullName>
    </submittedName>
</protein>
<proteinExistence type="predicted"/>
<dbReference type="Proteomes" id="UP000187891">
    <property type="component" value="Unassembled WGS sequence"/>
</dbReference>
<sequence>MKCRIRQPWVGSCYRLRDLAGHEYRVFCHLRQSHQFSERAAGERTCDEQVFDRCTTCTKRAGIEITSNPKTGFASTDMAVFSKPCQKRLRLEYTVMGRASGHDDGIEILRFNVRPTLRRQHHAKTIPLLHHLFEARSAKGQTSGGNGAVECILYLRCDTKTVCVPEWAGQPDDATALNDRQGSPDCEGLPTHRIKNRMPGQSLSLCALDGLTNTAE</sequence>
<reference evidence="2" key="1">
    <citation type="submission" date="2016-10" db="EMBL/GenBank/DDBJ databases">
        <authorList>
            <person name="Wibberg D."/>
        </authorList>
    </citation>
    <scope>NUCLEOTIDE SEQUENCE [LARGE SCALE GENOMIC DNA]</scope>
</reference>
<dbReference type="EMBL" id="FMUE01000028">
    <property type="protein sequence ID" value="SCX36189.1"/>
    <property type="molecule type" value="Genomic_DNA"/>
</dbReference>
<dbReference type="AlphaFoldDB" id="A0A1R3U3F2"/>
<evidence type="ECO:0000313" key="2">
    <source>
        <dbReference type="Proteomes" id="UP000187891"/>
    </source>
</evidence>
<organism evidence="1 2">
    <name type="scientific">Agrobacterium rosae</name>
    <dbReference type="NCBI Taxonomy" id="1972867"/>
    <lineage>
        <taxon>Bacteria</taxon>
        <taxon>Pseudomonadati</taxon>
        <taxon>Pseudomonadota</taxon>
        <taxon>Alphaproteobacteria</taxon>
        <taxon>Hyphomicrobiales</taxon>
        <taxon>Rhizobiaceae</taxon>
        <taxon>Rhizobium/Agrobacterium group</taxon>
        <taxon>Agrobacterium</taxon>
    </lineage>
</organism>
<gene>
    <name evidence="1" type="ORF">DSM25559_5355</name>
</gene>
<accession>A0A1R3U3F2</accession>